<accession>A0ACB4UQN6</accession>
<sequence length="87" mass="9420">MRFFPSALQLTACSTSAYLLPMLLVPLPGRVPRIPSVSLNDSGSSSEGTQAHRPEDGGQKPFMMMAPMFLPHCPEDEDQPLPDIPAP</sequence>
<comment type="caution">
    <text evidence="1">The sequence shown here is derived from an EMBL/GenBank/DDBJ whole genome shotgun (WGS) entry which is preliminary data.</text>
</comment>
<gene>
    <name evidence="1" type="ORF">H640_01433</name>
</gene>
<dbReference type="Proteomes" id="UP000053711">
    <property type="component" value="Unassembled WGS sequence"/>
</dbReference>
<reference evidence="1 2" key="1">
    <citation type="journal article" date="2013" name="BMC Genomics">
        <title>Comparative genomics reveals distinct host-interacting traits of three major human-associated propionibacteria.</title>
        <authorList>
            <person name="Mak T.N."/>
            <person name="Schmid M."/>
            <person name="Brzuszkiewicz E."/>
            <person name="Zeng G."/>
            <person name="Meyer R."/>
            <person name="Sfanos K.S."/>
            <person name="Brinkmann V."/>
            <person name="Meyer T.F."/>
            <person name="Bruggemann H."/>
        </authorList>
    </citation>
    <scope>NUCLEOTIDE SEQUENCE [LARGE SCALE GENOMIC DNA]</scope>
    <source>
        <strain evidence="1 2">TM11</strain>
    </source>
</reference>
<evidence type="ECO:0000313" key="1">
    <source>
        <dbReference type="EMBL" id="ERF67730.1"/>
    </source>
</evidence>
<keyword evidence="2" id="KW-1185">Reference proteome</keyword>
<protein>
    <submittedName>
        <fullName evidence="1">Uncharacterized protein</fullName>
    </submittedName>
</protein>
<evidence type="ECO:0000313" key="2">
    <source>
        <dbReference type="Proteomes" id="UP000053711"/>
    </source>
</evidence>
<name>A0ACB4UQN6_9ACTN</name>
<organism evidence="1 2">
    <name type="scientific">Cutibacterium granulosum TM11</name>
    <dbReference type="NCBI Taxonomy" id="1292373"/>
    <lineage>
        <taxon>Bacteria</taxon>
        <taxon>Bacillati</taxon>
        <taxon>Actinomycetota</taxon>
        <taxon>Actinomycetes</taxon>
        <taxon>Propionibacteriales</taxon>
        <taxon>Propionibacteriaceae</taxon>
        <taxon>Cutibacterium</taxon>
    </lineage>
</organism>
<proteinExistence type="predicted"/>
<dbReference type="EMBL" id="AOST01000010">
    <property type="protein sequence ID" value="ERF67730.1"/>
    <property type="molecule type" value="Genomic_DNA"/>
</dbReference>